<evidence type="ECO:0000256" key="3">
    <source>
        <dbReference type="ARBA" id="ARBA00022946"/>
    </source>
</evidence>
<dbReference type="EMBL" id="JBGMDY010000006">
    <property type="protein sequence ID" value="KAL2330097.1"/>
    <property type="molecule type" value="Genomic_DNA"/>
</dbReference>
<evidence type="ECO:0000256" key="2">
    <source>
        <dbReference type="ARBA" id="ARBA00022472"/>
    </source>
</evidence>
<keyword evidence="2" id="KW-0804">Transcription</keyword>
<evidence type="ECO:0000313" key="5">
    <source>
        <dbReference type="Proteomes" id="UP001603857"/>
    </source>
</evidence>
<accession>A0ABD1M2S1</accession>
<keyword evidence="2" id="KW-0805">Transcription regulation</keyword>
<proteinExistence type="inferred from homology"/>
<dbReference type="Pfam" id="PF02536">
    <property type="entry name" value="mTERF"/>
    <property type="match status" value="1"/>
</dbReference>
<dbReference type="GO" id="GO:0006353">
    <property type="term" value="P:DNA-templated transcription termination"/>
    <property type="evidence" value="ECO:0007669"/>
    <property type="project" value="UniProtKB-KW"/>
</dbReference>
<dbReference type="Gene3D" id="1.25.70.10">
    <property type="entry name" value="Transcription termination factor 3, mitochondrial"/>
    <property type="match status" value="1"/>
</dbReference>
<reference evidence="4 5" key="1">
    <citation type="submission" date="2024-08" db="EMBL/GenBank/DDBJ databases">
        <title>Insights into the chromosomal genome structure of Flemingia macrophylla.</title>
        <authorList>
            <person name="Ding Y."/>
            <person name="Zhao Y."/>
            <person name="Bi W."/>
            <person name="Wu M."/>
            <person name="Zhao G."/>
            <person name="Gong Y."/>
            <person name="Li W."/>
            <person name="Zhang P."/>
        </authorList>
    </citation>
    <scope>NUCLEOTIDE SEQUENCE [LARGE SCALE GENOMIC DNA]</scope>
    <source>
        <strain evidence="4">DYQJB</strain>
        <tissue evidence="4">Leaf</tissue>
    </source>
</reference>
<dbReference type="Proteomes" id="UP001603857">
    <property type="component" value="Unassembled WGS sequence"/>
</dbReference>
<gene>
    <name evidence="4" type="ORF">Fmac_017678</name>
</gene>
<evidence type="ECO:0000256" key="1">
    <source>
        <dbReference type="ARBA" id="ARBA00007692"/>
    </source>
</evidence>
<dbReference type="InterPro" id="IPR038538">
    <property type="entry name" value="MTERF_sf"/>
</dbReference>
<dbReference type="InterPro" id="IPR003690">
    <property type="entry name" value="MTERF"/>
</dbReference>
<comment type="similarity">
    <text evidence="1">Belongs to the mTERF family.</text>
</comment>
<protein>
    <submittedName>
        <fullName evidence="4">Uncharacterized protein</fullName>
    </submittedName>
</protein>
<name>A0ABD1M2S1_9FABA</name>
<organism evidence="4 5">
    <name type="scientific">Flemingia macrophylla</name>
    <dbReference type="NCBI Taxonomy" id="520843"/>
    <lineage>
        <taxon>Eukaryota</taxon>
        <taxon>Viridiplantae</taxon>
        <taxon>Streptophyta</taxon>
        <taxon>Embryophyta</taxon>
        <taxon>Tracheophyta</taxon>
        <taxon>Spermatophyta</taxon>
        <taxon>Magnoliopsida</taxon>
        <taxon>eudicotyledons</taxon>
        <taxon>Gunneridae</taxon>
        <taxon>Pentapetalae</taxon>
        <taxon>rosids</taxon>
        <taxon>fabids</taxon>
        <taxon>Fabales</taxon>
        <taxon>Fabaceae</taxon>
        <taxon>Papilionoideae</taxon>
        <taxon>50 kb inversion clade</taxon>
        <taxon>NPAAA clade</taxon>
        <taxon>indigoferoid/millettioid clade</taxon>
        <taxon>Phaseoleae</taxon>
        <taxon>Flemingia</taxon>
    </lineage>
</organism>
<keyword evidence="5" id="KW-1185">Reference proteome</keyword>
<keyword evidence="2" id="KW-0806">Transcription termination</keyword>
<sequence length="76" mass="9116">MERDLEELKNFPQYFGFSLTDRIVPRHLHLKERAVRIPLNKMLMWADQKFYAKLLRSKFTYASQTLFDPRGEIGPD</sequence>
<dbReference type="AlphaFoldDB" id="A0ABD1M2S1"/>
<evidence type="ECO:0000313" key="4">
    <source>
        <dbReference type="EMBL" id="KAL2330097.1"/>
    </source>
</evidence>
<keyword evidence="3" id="KW-0809">Transit peptide</keyword>
<comment type="caution">
    <text evidence="4">The sequence shown here is derived from an EMBL/GenBank/DDBJ whole genome shotgun (WGS) entry which is preliminary data.</text>
</comment>